<keyword evidence="2" id="KW-1185">Reference proteome</keyword>
<gene>
    <name evidence="1" type="ORF">OLMES_5556</name>
</gene>
<dbReference type="KEGG" id="ome:OLMES_5556"/>
<organism evidence="1 2">
    <name type="scientific">Oleiphilus messinensis</name>
    <dbReference type="NCBI Taxonomy" id="141451"/>
    <lineage>
        <taxon>Bacteria</taxon>
        <taxon>Pseudomonadati</taxon>
        <taxon>Pseudomonadota</taxon>
        <taxon>Gammaproteobacteria</taxon>
        <taxon>Oceanospirillales</taxon>
        <taxon>Oleiphilaceae</taxon>
        <taxon>Oleiphilus</taxon>
    </lineage>
</organism>
<name>A0A1Y0II55_9GAMM</name>
<proteinExistence type="predicted"/>
<protein>
    <submittedName>
        <fullName evidence="1">Uncharacterized protein</fullName>
    </submittedName>
</protein>
<dbReference type="AlphaFoldDB" id="A0A1Y0II55"/>
<accession>A0A1Y0II55</accession>
<evidence type="ECO:0000313" key="1">
    <source>
        <dbReference type="EMBL" id="ARU59536.1"/>
    </source>
</evidence>
<dbReference type="EMBL" id="CP021425">
    <property type="protein sequence ID" value="ARU59536.1"/>
    <property type="molecule type" value="Genomic_DNA"/>
</dbReference>
<dbReference type="RefSeq" id="WP_087464200.1">
    <property type="nucleotide sequence ID" value="NZ_CP021425.1"/>
</dbReference>
<evidence type="ECO:0000313" key="2">
    <source>
        <dbReference type="Proteomes" id="UP000196027"/>
    </source>
</evidence>
<sequence length="65" mass="7189">MKTVGPYIPTLSAIILARKLMANTLDQTGALACQGMYTLDEFDQVARPWGIYSTETISYSKQRGC</sequence>
<dbReference type="Proteomes" id="UP000196027">
    <property type="component" value="Chromosome"/>
</dbReference>
<reference evidence="1 2" key="1">
    <citation type="submission" date="2017-05" db="EMBL/GenBank/DDBJ databases">
        <title>Genomic insights into alkan degradation activity of Oleiphilus messinensis.</title>
        <authorList>
            <person name="Kozyavkin S.A."/>
            <person name="Slesarev A.I."/>
            <person name="Golyshin P.N."/>
            <person name="Korzhenkov A."/>
            <person name="Golyshina O.N."/>
            <person name="Toshchakov S.V."/>
        </authorList>
    </citation>
    <scope>NUCLEOTIDE SEQUENCE [LARGE SCALE GENOMIC DNA]</scope>
    <source>
        <strain evidence="1 2">ME102</strain>
    </source>
</reference>